<name>A0A5B7DGZ2_PORTR</name>
<protein>
    <submittedName>
        <fullName evidence="2">Uncharacterized protein</fullName>
    </submittedName>
</protein>
<dbReference type="Proteomes" id="UP000324222">
    <property type="component" value="Unassembled WGS sequence"/>
</dbReference>
<evidence type="ECO:0000313" key="2">
    <source>
        <dbReference type="EMBL" id="MPC20752.1"/>
    </source>
</evidence>
<evidence type="ECO:0000256" key="1">
    <source>
        <dbReference type="SAM" id="MobiDB-lite"/>
    </source>
</evidence>
<sequence length="66" mass="6795">MQPQWLLSVASSKPSGVTSESAPPTNTSPAAPIMAGLNNLREVINAPAAALLPECIKSPSTPKIKN</sequence>
<organism evidence="2 3">
    <name type="scientific">Portunus trituberculatus</name>
    <name type="common">Swimming crab</name>
    <name type="synonym">Neptunus trituberculatus</name>
    <dbReference type="NCBI Taxonomy" id="210409"/>
    <lineage>
        <taxon>Eukaryota</taxon>
        <taxon>Metazoa</taxon>
        <taxon>Ecdysozoa</taxon>
        <taxon>Arthropoda</taxon>
        <taxon>Crustacea</taxon>
        <taxon>Multicrustacea</taxon>
        <taxon>Malacostraca</taxon>
        <taxon>Eumalacostraca</taxon>
        <taxon>Eucarida</taxon>
        <taxon>Decapoda</taxon>
        <taxon>Pleocyemata</taxon>
        <taxon>Brachyura</taxon>
        <taxon>Eubrachyura</taxon>
        <taxon>Portunoidea</taxon>
        <taxon>Portunidae</taxon>
        <taxon>Portuninae</taxon>
        <taxon>Portunus</taxon>
    </lineage>
</organism>
<dbReference type="AlphaFoldDB" id="A0A5B7DGZ2"/>
<evidence type="ECO:0000313" key="3">
    <source>
        <dbReference type="Proteomes" id="UP000324222"/>
    </source>
</evidence>
<feature type="compositionally biased region" description="Low complexity" evidence="1">
    <location>
        <begin position="18"/>
        <end position="30"/>
    </location>
</feature>
<accession>A0A5B7DGZ2</accession>
<feature type="compositionally biased region" description="Polar residues" evidence="1">
    <location>
        <begin position="1"/>
        <end position="17"/>
    </location>
</feature>
<dbReference type="EMBL" id="VSRR010000907">
    <property type="protein sequence ID" value="MPC20752.1"/>
    <property type="molecule type" value="Genomic_DNA"/>
</dbReference>
<gene>
    <name evidence="2" type="ORF">E2C01_013709</name>
</gene>
<proteinExistence type="predicted"/>
<feature type="region of interest" description="Disordered" evidence="1">
    <location>
        <begin position="1"/>
        <end position="30"/>
    </location>
</feature>
<comment type="caution">
    <text evidence="2">The sequence shown here is derived from an EMBL/GenBank/DDBJ whole genome shotgun (WGS) entry which is preliminary data.</text>
</comment>
<reference evidence="2 3" key="1">
    <citation type="submission" date="2019-05" db="EMBL/GenBank/DDBJ databases">
        <title>Another draft genome of Portunus trituberculatus and its Hox gene families provides insights of decapod evolution.</title>
        <authorList>
            <person name="Jeong J.-H."/>
            <person name="Song I."/>
            <person name="Kim S."/>
            <person name="Choi T."/>
            <person name="Kim D."/>
            <person name="Ryu S."/>
            <person name="Kim W."/>
        </authorList>
    </citation>
    <scope>NUCLEOTIDE SEQUENCE [LARGE SCALE GENOMIC DNA]</scope>
    <source>
        <tissue evidence="2">Muscle</tissue>
    </source>
</reference>
<keyword evidence="3" id="KW-1185">Reference proteome</keyword>